<dbReference type="GO" id="GO:0080008">
    <property type="term" value="C:Cul4-RING E3 ubiquitin ligase complex"/>
    <property type="evidence" value="ECO:0007669"/>
    <property type="project" value="TreeGrafter"/>
</dbReference>
<sequence length="544" mass="62404">MVLLKLHNTSSLDNKRGNIYCHVLAREYSEKSSHRRIHHILGNLIISGRRTFQKSWSQRSKKHIACDGRFAFFDNYQNCIDCGSPFPGPRLKFSVQRSQPGKIEDALIMEGYPETLSLANKGYRSSLFALVKGNVLLRLDMQDGRILDEVFVAPPSVRYKRIQWNVAEESFALCSTLTQTRPAHLLRQTGQEVMHLTIMSCMPLEFVCQFAITRKVFGRDAVEASVFLNILMVMHSTNYVRMYSLERILDKSKMDGYTLYQEFKDGSRHGVHPCHLKHNITLKEPPPCLFEVRCRNRDVMITMPPCYYVMWPIGKANGYCCYSFQTRQIVEGGLLEAEECEFEERVSLHADDSGRIVHMKNSQLRLLKLAAGSGGNEHRLVEDFVIDFSPVPKSPVVRVSQSGRVIKQRVIEDCNTLVDRVVLTMTYCDDLEMIIVVSTRDQNSKCDLYHLLMAGFYDNWSGQLLHQFVLDKSVSETLENSVCISLDTLTHICKTNKGGFECHVYKLLPLMDILDEWGISNQKGLKGLRTESAREMSCRQRHHR</sequence>
<evidence type="ECO:0000313" key="1">
    <source>
        <dbReference type="EMBL" id="CAG5116004.1"/>
    </source>
</evidence>
<accession>A0A8S3YHF0</accession>
<proteinExistence type="predicted"/>
<comment type="caution">
    <text evidence="1">The sequence shown here is derived from an EMBL/GenBank/DDBJ whole genome shotgun (WGS) entry which is preliminary data.</text>
</comment>
<dbReference type="EMBL" id="CAJHNH020000198">
    <property type="protein sequence ID" value="CAG5116004.1"/>
    <property type="molecule type" value="Genomic_DNA"/>
</dbReference>
<name>A0A8S3YHF0_9EUPU</name>
<dbReference type="Pfam" id="PF15802">
    <property type="entry name" value="DCAF17"/>
    <property type="match status" value="1"/>
</dbReference>
<dbReference type="InterPro" id="IPR031620">
    <property type="entry name" value="DCAF17"/>
</dbReference>
<evidence type="ECO:0000313" key="2">
    <source>
        <dbReference type="Proteomes" id="UP000678393"/>
    </source>
</evidence>
<gene>
    <name evidence="1" type="ORF">CUNI_LOCUS1562</name>
</gene>
<organism evidence="1 2">
    <name type="scientific">Candidula unifasciata</name>
    <dbReference type="NCBI Taxonomy" id="100452"/>
    <lineage>
        <taxon>Eukaryota</taxon>
        <taxon>Metazoa</taxon>
        <taxon>Spiralia</taxon>
        <taxon>Lophotrochozoa</taxon>
        <taxon>Mollusca</taxon>
        <taxon>Gastropoda</taxon>
        <taxon>Heterobranchia</taxon>
        <taxon>Euthyneura</taxon>
        <taxon>Panpulmonata</taxon>
        <taxon>Eupulmonata</taxon>
        <taxon>Stylommatophora</taxon>
        <taxon>Helicina</taxon>
        <taxon>Helicoidea</taxon>
        <taxon>Geomitridae</taxon>
        <taxon>Candidula</taxon>
    </lineage>
</organism>
<keyword evidence="2" id="KW-1185">Reference proteome</keyword>
<dbReference type="AlphaFoldDB" id="A0A8S3YHF0"/>
<dbReference type="OrthoDB" id="9971789at2759"/>
<dbReference type="PANTHER" id="PTHR14815:SF2">
    <property type="entry name" value="DDB1- AND CUL4-ASSOCIATED FACTOR 17"/>
    <property type="match status" value="1"/>
</dbReference>
<protein>
    <submittedName>
        <fullName evidence="1">Uncharacterized protein</fullName>
    </submittedName>
</protein>
<reference evidence="1" key="1">
    <citation type="submission" date="2021-04" db="EMBL/GenBank/DDBJ databases">
        <authorList>
            <consortium name="Molecular Ecology Group"/>
        </authorList>
    </citation>
    <scope>NUCLEOTIDE SEQUENCE</scope>
</reference>
<dbReference type="PANTHER" id="PTHR14815">
    <property type="entry name" value="DDB1- AND CUL4-ASSOCIATED FACTOR 17"/>
    <property type="match status" value="1"/>
</dbReference>
<dbReference type="Proteomes" id="UP000678393">
    <property type="component" value="Unassembled WGS sequence"/>
</dbReference>
<dbReference type="GO" id="GO:0016567">
    <property type="term" value="P:protein ubiquitination"/>
    <property type="evidence" value="ECO:0007669"/>
    <property type="project" value="InterPro"/>
</dbReference>